<feature type="region of interest" description="Disordered" evidence="1">
    <location>
        <begin position="17"/>
        <end position="36"/>
    </location>
</feature>
<feature type="compositionally biased region" description="Polar residues" evidence="1">
    <location>
        <begin position="17"/>
        <end position="30"/>
    </location>
</feature>
<proteinExistence type="predicted"/>
<organism evidence="2">
    <name type="scientific">Graphocephala atropunctata</name>
    <dbReference type="NCBI Taxonomy" id="36148"/>
    <lineage>
        <taxon>Eukaryota</taxon>
        <taxon>Metazoa</taxon>
        <taxon>Ecdysozoa</taxon>
        <taxon>Arthropoda</taxon>
        <taxon>Hexapoda</taxon>
        <taxon>Insecta</taxon>
        <taxon>Pterygota</taxon>
        <taxon>Neoptera</taxon>
        <taxon>Paraneoptera</taxon>
        <taxon>Hemiptera</taxon>
        <taxon>Auchenorrhyncha</taxon>
        <taxon>Membracoidea</taxon>
        <taxon>Cicadellidae</taxon>
        <taxon>Cicadellinae</taxon>
        <taxon>Cicadellini</taxon>
        <taxon>Graphocephala</taxon>
    </lineage>
</organism>
<gene>
    <name evidence="2" type="ORF">g.51073</name>
</gene>
<reference evidence="2" key="1">
    <citation type="submission" date="2015-11" db="EMBL/GenBank/DDBJ databases">
        <title>De novo transcriptome assembly of four potential Pierce s Disease insect vectors from Arizona vineyards.</title>
        <authorList>
            <person name="Tassone E.E."/>
        </authorList>
    </citation>
    <scope>NUCLEOTIDE SEQUENCE</scope>
</reference>
<feature type="non-terminal residue" evidence="2">
    <location>
        <position position="1"/>
    </location>
</feature>
<name>A0A1B6M398_9HEMI</name>
<evidence type="ECO:0000313" key="2">
    <source>
        <dbReference type="EMBL" id="JAT30387.1"/>
    </source>
</evidence>
<protein>
    <submittedName>
        <fullName evidence="2">Uncharacterized protein</fullName>
    </submittedName>
</protein>
<dbReference type="EMBL" id="GEBQ01009590">
    <property type="protein sequence ID" value="JAT30387.1"/>
    <property type="molecule type" value="Transcribed_RNA"/>
</dbReference>
<feature type="non-terminal residue" evidence="2">
    <location>
        <position position="106"/>
    </location>
</feature>
<dbReference type="AlphaFoldDB" id="A0A1B6M398"/>
<sequence>LNSAQNFVQMKQAFILNQKNPNKETSPSEGNKSEFSEKINLSIEGDSQGIRLGYYLDSLLNNNYRVYGHIQNGAPLEEITRATARDVQYKSYMKKDYIVWIAGTNN</sequence>
<evidence type="ECO:0000256" key="1">
    <source>
        <dbReference type="SAM" id="MobiDB-lite"/>
    </source>
</evidence>
<accession>A0A1B6M398</accession>